<organism evidence="8 9">
    <name type="scientific">Pseudocercospora eumusae</name>
    <dbReference type="NCBI Taxonomy" id="321146"/>
    <lineage>
        <taxon>Eukaryota</taxon>
        <taxon>Fungi</taxon>
        <taxon>Dikarya</taxon>
        <taxon>Ascomycota</taxon>
        <taxon>Pezizomycotina</taxon>
        <taxon>Dothideomycetes</taxon>
        <taxon>Dothideomycetidae</taxon>
        <taxon>Mycosphaerellales</taxon>
        <taxon>Mycosphaerellaceae</taxon>
        <taxon>Pseudocercospora</taxon>
    </lineage>
</organism>
<comment type="caution">
    <text evidence="8">The sequence shown here is derived from an EMBL/GenBank/DDBJ whole genome shotgun (WGS) entry which is preliminary data.</text>
</comment>
<dbReference type="InterPro" id="IPR006076">
    <property type="entry name" value="FAD-dep_OxRdtase"/>
</dbReference>
<keyword evidence="9" id="KW-1185">Reference proteome</keyword>
<reference evidence="8 9" key="1">
    <citation type="submission" date="2015-07" db="EMBL/GenBank/DDBJ databases">
        <title>Comparative genomics of the Sigatoka disease complex on banana suggests a link between parallel evolutionary changes in Pseudocercospora fijiensis and Pseudocercospora eumusae and increased virulence on the banana host.</title>
        <authorList>
            <person name="Chang T.-C."/>
            <person name="Salvucci A."/>
            <person name="Crous P.W."/>
            <person name="Stergiopoulos I."/>
        </authorList>
    </citation>
    <scope>NUCLEOTIDE SEQUENCE [LARGE SCALE GENOMIC DNA]</scope>
    <source>
        <strain evidence="8 9">CBS 114824</strain>
    </source>
</reference>
<dbReference type="OrthoDB" id="2219495at2759"/>
<evidence type="ECO:0000256" key="1">
    <source>
        <dbReference type="ARBA" id="ARBA00001974"/>
    </source>
</evidence>
<feature type="domain" description="FAD dependent oxidoreductase" evidence="7">
    <location>
        <begin position="11"/>
        <end position="445"/>
    </location>
</feature>
<dbReference type="PANTHER" id="PTHR10961">
    <property type="entry name" value="PEROXISOMAL SARCOSINE OXIDASE"/>
    <property type="match status" value="1"/>
</dbReference>
<evidence type="ECO:0000256" key="4">
    <source>
        <dbReference type="ARBA" id="ARBA00022827"/>
    </source>
</evidence>
<keyword evidence="6" id="KW-0472">Membrane</keyword>
<dbReference type="GO" id="GO:0050660">
    <property type="term" value="F:flavin adenine dinucleotide binding"/>
    <property type="evidence" value="ECO:0007669"/>
    <property type="project" value="InterPro"/>
</dbReference>
<keyword evidence="4" id="KW-0274">FAD</keyword>
<evidence type="ECO:0000256" key="2">
    <source>
        <dbReference type="ARBA" id="ARBA00010989"/>
    </source>
</evidence>
<keyword evidence="6" id="KW-0812">Transmembrane</keyword>
<dbReference type="Gene3D" id="3.30.9.10">
    <property type="entry name" value="D-Amino Acid Oxidase, subunit A, domain 2"/>
    <property type="match status" value="1"/>
</dbReference>
<evidence type="ECO:0000313" key="8">
    <source>
        <dbReference type="EMBL" id="KXT05886.1"/>
    </source>
</evidence>
<dbReference type="InterPro" id="IPR045170">
    <property type="entry name" value="MTOX"/>
</dbReference>
<keyword evidence="5" id="KW-0560">Oxidoreductase</keyword>
<evidence type="ECO:0000256" key="5">
    <source>
        <dbReference type="ARBA" id="ARBA00023002"/>
    </source>
</evidence>
<dbReference type="SUPFAM" id="SSF51905">
    <property type="entry name" value="FAD/NAD(P)-binding domain"/>
    <property type="match status" value="1"/>
</dbReference>
<proteinExistence type="inferred from homology"/>
<comment type="similarity">
    <text evidence="2">Belongs to the MSOX/MTOX family.</text>
</comment>
<accession>A0A139HTX6</accession>
<dbReference type="Proteomes" id="UP000070133">
    <property type="component" value="Unassembled WGS sequence"/>
</dbReference>
<feature type="transmembrane region" description="Helical" evidence="6">
    <location>
        <begin position="12"/>
        <end position="29"/>
    </location>
</feature>
<protein>
    <recommendedName>
        <fullName evidence="7">FAD dependent oxidoreductase domain-containing protein</fullName>
    </recommendedName>
</protein>
<dbReference type="Pfam" id="PF01266">
    <property type="entry name" value="DAO"/>
    <property type="match status" value="1"/>
</dbReference>
<comment type="cofactor">
    <cofactor evidence="1">
        <name>FAD</name>
        <dbReference type="ChEBI" id="CHEBI:57692"/>
    </cofactor>
</comment>
<evidence type="ECO:0000259" key="7">
    <source>
        <dbReference type="Pfam" id="PF01266"/>
    </source>
</evidence>
<dbReference type="Gene3D" id="3.50.50.60">
    <property type="entry name" value="FAD/NAD(P)-binding domain"/>
    <property type="match status" value="1"/>
</dbReference>
<evidence type="ECO:0000313" key="9">
    <source>
        <dbReference type="Proteomes" id="UP000070133"/>
    </source>
</evidence>
<gene>
    <name evidence="8" type="ORF">AC578_402</name>
</gene>
<dbReference type="EMBL" id="LFZN01000009">
    <property type="protein sequence ID" value="KXT05886.1"/>
    <property type="molecule type" value="Genomic_DNA"/>
</dbReference>
<dbReference type="AlphaFoldDB" id="A0A139HTX6"/>
<name>A0A139HTX6_9PEZI</name>
<dbReference type="STRING" id="321146.A0A139HTX6"/>
<dbReference type="GO" id="GO:0008115">
    <property type="term" value="F:sarcosine oxidase activity"/>
    <property type="evidence" value="ECO:0007669"/>
    <property type="project" value="TreeGrafter"/>
</dbReference>
<evidence type="ECO:0000256" key="3">
    <source>
        <dbReference type="ARBA" id="ARBA00022630"/>
    </source>
</evidence>
<evidence type="ECO:0000256" key="6">
    <source>
        <dbReference type="SAM" id="Phobius"/>
    </source>
</evidence>
<sequence length="503" mass="56647">MAQVPPKKDSKIVIVGAGVFGLSTTLHLLKRGYTNIHIFDRQPFDINQYDETQGADGASCDLNKIIRASYGDEQLYQNLAFKAMPEWERWNKELAATPKSQLPKSLDPKIPLWHNSGFLRLSKTGLEAKEIQTQQNFPPSIKHTQYRISDPTHRTKALKTGIPPSKLDPFNRLPRNLPVDGILDTTAGYVLASRACAWALHRIQKSGHVTTNFGPDHALQSLLKTQTRITGLITTGLERHTADFVVVAAGGWTPSLIPSTQKILETTAGSVLSIKIPRERKDLWERFDAQRFPVWSWGMGSYQHHHHNDENENENIAGLYGLPLTPEGILKLAFRGAKWTSYNTQQQSISSAGKKSFSFSYPQTKNNNNKIPLEAMRVLRTFVRENLPELLDFDVESLRLCWYTDSVDNSFLIDYVPGTEGLVVASGGSGHGFKFLPVLGEHVVDVIEGKESEYTRLFKWKDVPQGKRNGLEEGPQGWRTLDKQRMVGNVEWREGFDGVKSRM</sequence>
<keyword evidence="3" id="KW-0285">Flavoprotein</keyword>
<dbReference type="PANTHER" id="PTHR10961:SF15">
    <property type="entry name" value="FAD DEPENDENT OXIDOREDUCTASE DOMAIN-CONTAINING PROTEIN"/>
    <property type="match status" value="1"/>
</dbReference>
<keyword evidence="6" id="KW-1133">Transmembrane helix</keyword>
<dbReference type="InterPro" id="IPR036188">
    <property type="entry name" value="FAD/NAD-bd_sf"/>
</dbReference>